<dbReference type="SUPFAM" id="SSF48452">
    <property type="entry name" value="TPR-like"/>
    <property type="match status" value="3"/>
</dbReference>
<comment type="similarity">
    <text evidence="2">Belongs to the complex I NDUFB4 subunit family.</text>
</comment>
<evidence type="ECO:0000256" key="10">
    <source>
        <dbReference type="ARBA" id="ARBA00022982"/>
    </source>
</evidence>
<dbReference type="Proteomes" id="UP000095285">
    <property type="component" value="Unassembled WGS sequence"/>
</dbReference>
<keyword evidence="13 17" id="KW-0472">Membrane</keyword>
<proteinExistence type="inferred from homology"/>
<dbReference type="eggNOG" id="KOG1127">
    <property type="taxonomic scope" value="Eukaryota"/>
</dbReference>
<protein>
    <recommendedName>
        <fullName evidence="3">NADH dehydrogenase [ubiquinone] 1 beta subcomplex subunit 4</fullName>
    </recommendedName>
    <alternativeName>
        <fullName evidence="14">Complex I-B15</fullName>
    </alternativeName>
    <alternativeName>
        <fullName evidence="15">NADH-ubiquinone oxidoreductase B15 subunit</fullName>
    </alternativeName>
</protein>
<keyword evidence="10" id="KW-0249">Electron transport</keyword>
<reference evidence="18" key="1">
    <citation type="submission" date="2012-04" db="EMBL/GenBank/DDBJ databases">
        <title>The Genome Sequence of Loa loa.</title>
        <authorList>
            <consortium name="The Broad Institute Genome Sequencing Platform"/>
            <consortium name="Broad Institute Genome Sequencing Center for Infectious Disease"/>
            <person name="Nutman T.B."/>
            <person name="Fink D.L."/>
            <person name="Russ C."/>
            <person name="Young S."/>
            <person name="Zeng Q."/>
            <person name="Gargeya S."/>
            <person name="Alvarado L."/>
            <person name="Berlin A."/>
            <person name="Chapman S.B."/>
            <person name="Chen Z."/>
            <person name="Freedman E."/>
            <person name="Gellesch M."/>
            <person name="Goldberg J."/>
            <person name="Griggs A."/>
            <person name="Gujja S."/>
            <person name="Heilman E.R."/>
            <person name="Heiman D."/>
            <person name="Howarth C."/>
            <person name="Mehta T."/>
            <person name="Neiman D."/>
            <person name="Pearson M."/>
            <person name="Roberts A."/>
            <person name="Saif S."/>
            <person name="Shea T."/>
            <person name="Shenoy N."/>
            <person name="Sisk P."/>
            <person name="Stolte C."/>
            <person name="Sykes S."/>
            <person name="White J."/>
            <person name="Yandava C."/>
            <person name="Haas B."/>
            <person name="Henn M.R."/>
            <person name="Nusbaum C."/>
            <person name="Birren B."/>
        </authorList>
    </citation>
    <scope>NUCLEOTIDE SEQUENCE [LARGE SCALE GENOMIC DNA]</scope>
</reference>
<dbReference type="PROSITE" id="PS50005">
    <property type="entry name" value="TPR"/>
    <property type="match status" value="2"/>
</dbReference>
<evidence type="ECO:0000256" key="13">
    <source>
        <dbReference type="ARBA" id="ARBA00023136"/>
    </source>
</evidence>
<dbReference type="GO" id="GO:0055087">
    <property type="term" value="C:Ski complex"/>
    <property type="evidence" value="ECO:0007669"/>
    <property type="project" value="InterPro"/>
</dbReference>
<keyword evidence="6 17" id="KW-0812">Transmembrane</keyword>
<dbReference type="InterPro" id="IPR019734">
    <property type="entry name" value="TPR_rpt"/>
</dbReference>
<dbReference type="PROSITE" id="PS50293">
    <property type="entry name" value="TPR_REGION"/>
    <property type="match status" value="1"/>
</dbReference>
<dbReference type="AlphaFoldDB" id="A0A1I7VN78"/>
<dbReference type="Pfam" id="PF00515">
    <property type="entry name" value="TPR_1"/>
    <property type="match status" value="1"/>
</dbReference>
<reference evidence="19" key="2">
    <citation type="submission" date="2016-11" db="UniProtKB">
        <authorList>
            <consortium name="WormBaseParasite"/>
        </authorList>
    </citation>
    <scope>IDENTIFICATION</scope>
</reference>
<accession>A0A1I7VN78</accession>
<evidence type="ECO:0000256" key="2">
    <source>
        <dbReference type="ARBA" id="ARBA00007260"/>
    </source>
</evidence>
<organism evidence="18 19">
    <name type="scientific">Loa loa</name>
    <name type="common">Eye worm</name>
    <name type="synonym">Filaria loa</name>
    <dbReference type="NCBI Taxonomy" id="7209"/>
    <lineage>
        <taxon>Eukaryota</taxon>
        <taxon>Metazoa</taxon>
        <taxon>Ecdysozoa</taxon>
        <taxon>Nematoda</taxon>
        <taxon>Chromadorea</taxon>
        <taxon>Rhabditida</taxon>
        <taxon>Spirurina</taxon>
        <taxon>Spiruromorpha</taxon>
        <taxon>Filarioidea</taxon>
        <taxon>Onchocercidae</taxon>
        <taxon>Loa</taxon>
    </lineage>
</organism>
<keyword evidence="9 16" id="KW-0802">TPR repeat</keyword>
<keyword evidence="7" id="KW-0677">Repeat</keyword>
<evidence type="ECO:0000313" key="19">
    <source>
        <dbReference type="WBParaSite" id="EN70_4388"/>
    </source>
</evidence>
<keyword evidence="8" id="KW-0999">Mitochondrion inner membrane</keyword>
<evidence type="ECO:0000256" key="6">
    <source>
        <dbReference type="ARBA" id="ARBA00022692"/>
    </source>
</evidence>
<feature type="repeat" description="TPR" evidence="16">
    <location>
        <begin position="956"/>
        <end position="989"/>
    </location>
</feature>
<comment type="subcellular location">
    <subcellularLocation>
        <location evidence="1">Mitochondrion inner membrane</location>
        <topology evidence="1">Single-pass membrane protein</topology>
    </subcellularLocation>
</comment>
<name>A0A1I7VN78_LOALO</name>
<keyword evidence="11 17" id="KW-1133">Transmembrane helix</keyword>
<evidence type="ECO:0000256" key="14">
    <source>
        <dbReference type="ARBA" id="ARBA00030212"/>
    </source>
</evidence>
<evidence type="ECO:0000256" key="12">
    <source>
        <dbReference type="ARBA" id="ARBA00023128"/>
    </source>
</evidence>
<evidence type="ECO:0000256" key="9">
    <source>
        <dbReference type="ARBA" id="ARBA00022803"/>
    </source>
</evidence>
<evidence type="ECO:0000256" key="4">
    <source>
        <dbReference type="ARBA" id="ARBA00022448"/>
    </source>
</evidence>
<dbReference type="InterPro" id="IPR039226">
    <property type="entry name" value="Ski3/TTC37"/>
</dbReference>
<evidence type="ECO:0000256" key="5">
    <source>
        <dbReference type="ARBA" id="ARBA00022660"/>
    </source>
</evidence>
<evidence type="ECO:0000256" key="17">
    <source>
        <dbReference type="SAM" id="Phobius"/>
    </source>
</evidence>
<keyword evidence="5" id="KW-0679">Respiratory chain</keyword>
<dbReference type="STRING" id="7209.A0A1I7VN78"/>
<evidence type="ECO:0000256" key="7">
    <source>
        <dbReference type="ARBA" id="ARBA00022737"/>
    </source>
</evidence>
<evidence type="ECO:0000256" key="1">
    <source>
        <dbReference type="ARBA" id="ARBA00004434"/>
    </source>
</evidence>
<evidence type="ECO:0000256" key="11">
    <source>
        <dbReference type="ARBA" id="ARBA00022989"/>
    </source>
</evidence>
<dbReference type="Pfam" id="PF07225">
    <property type="entry name" value="NDUF_B4"/>
    <property type="match status" value="1"/>
</dbReference>
<keyword evidence="4" id="KW-0813">Transport</keyword>
<dbReference type="InterPro" id="IPR009866">
    <property type="entry name" value="NADH_UbQ_OxRdtase_NDUFB4_su"/>
</dbReference>
<dbReference type="PANTHER" id="PTHR15704:SF7">
    <property type="entry name" value="SUPERKILLER COMPLEX PROTEIN 3"/>
    <property type="match status" value="1"/>
</dbReference>
<feature type="transmembrane region" description="Helical" evidence="17">
    <location>
        <begin position="106"/>
        <end position="125"/>
    </location>
</feature>
<evidence type="ECO:0000256" key="3">
    <source>
        <dbReference type="ARBA" id="ARBA00018681"/>
    </source>
</evidence>
<evidence type="ECO:0000256" key="16">
    <source>
        <dbReference type="PROSITE-ProRule" id="PRU00339"/>
    </source>
</evidence>
<evidence type="ECO:0000256" key="15">
    <source>
        <dbReference type="ARBA" id="ARBA00030987"/>
    </source>
</evidence>
<sequence>MRFSLVGRKMPTNTKLWQDPVLGYFETHGKMKFIAGEDYGISDEEKKAVLWRYRLKEILKKEYLRREYDPHTFKYREGVVIDPAVFRWYSANSMQYEFFRYTPRSVFLYAGSFIFVFYILARMMFQFEDRGRDMCLDGELLWWDRMYNRHVNTFALVISILFVEIMGTKAALKTIRQHIDAKEFKKAREIIENLLKQDVSDYLLFVFAAVTSGEIGNDREAVSYYKKATELDAEKPLAWQGLYKLYEQGKYVDLEHVLIVTRNLLRIPGMTPEKVYAYERELGLILLKLKRFDEAFSNLDRLDDVEFCQEALKMVLSTDDWDGDRKKLIEQCLTKIDNGKLDCEIHQKCAVLRCSWAETLEEIRNVLSWHVRYISLNDEWLIDLLRYFVIISYLERRQVDPSADIVDMLRNAVERETEFELLFGHIEKAEMSLSIKNIDENLRNNTCKWPYIGLAVPLLLFQERYEQVISLLDITFPRIHPAITKALSEEILCARCEALYGIHDDSALAELRLLLANSSGKIIQREKYEDPVEESYWKAMILKKSQSKGSLQEARSLAENAVKINPKSWQWLLVLGEICLKLNTEDAFATSAFVKVAKLNPYSSKAFYFLGLSLKTKNRIKAIACLERAAKIRPQDAKVAKLLDELLSLEGRNEDLFKYLLQYSKIVPKDLWARKRLALLELQSGNMDAAIDQMQHIVALDKTDAGIWTTLGDAYKKRGNYHSAIKAFKEAIDLEPDNEIAQIRFIQMCQVTGQLEEAMEQCMKLIRRVESGRSGTNCVYLLYAESILKLAQKSAYSLQFDLLNKFFGLVEKVFDQNPGFVLSFKFAADALLLASRYHADTFQYFGFPSTWKIGSVLDAVELAIHFCYFMVKTHPDWASAWNDLGVALLRKCQLTEDNFGYANLVECFKRAIKLCSSKTMKSTYWTNLSEAVGFIGNALTVQHCLIRAIQLNIRNDTAWFLLGLLYLKFTQYDLARRTLNMAQKINPESAEIWCVLATMAEAENHYDTMDLYRHSLTLRPTELAVKKYTYYLMKNLAEGKQFDDATMFDFESIHEIIGVSERTDEFIFFVSLLAEHFWYMDYAMHYISCCHDWPNEDICKLHKQRIALRSGNQYLLEKVDAIRNLSVLYSSTTAEIYDKLLLECSIYGHLFSAFERNDVEHFRAISMNAKNKIQIPLFVAAVLYFQKKLNDDFVNILRDVRPRHQIVLVYIACKHYDESDEFSINTNEELGEKTIMRYDNMSKRLCDLLALRVEQYCENEKH</sequence>
<feature type="repeat" description="TPR" evidence="16">
    <location>
        <begin position="705"/>
        <end position="738"/>
    </location>
</feature>
<dbReference type="Pfam" id="PF13181">
    <property type="entry name" value="TPR_8"/>
    <property type="match status" value="1"/>
</dbReference>
<dbReference type="PANTHER" id="PTHR15704">
    <property type="entry name" value="SUPERKILLER 3 PROTEIN-RELATED"/>
    <property type="match status" value="1"/>
</dbReference>
<dbReference type="GO" id="GO:0005743">
    <property type="term" value="C:mitochondrial inner membrane"/>
    <property type="evidence" value="ECO:0007669"/>
    <property type="project" value="UniProtKB-SubCell"/>
</dbReference>
<keyword evidence="12" id="KW-0496">Mitochondrion</keyword>
<keyword evidence="18" id="KW-1185">Reference proteome</keyword>
<dbReference type="WBParaSite" id="EN70_4388">
    <property type="protein sequence ID" value="EN70_4388"/>
    <property type="gene ID" value="EN70_4388"/>
</dbReference>
<evidence type="ECO:0000256" key="8">
    <source>
        <dbReference type="ARBA" id="ARBA00022792"/>
    </source>
</evidence>
<dbReference type="GO" id="GO:0006401">
    <property type="term" value="P:RNA catabolic process"/>
    <property type="evidence" value="ECO:0007669"/>
    <property type="project" value="InterPro"/>
</dbReference>
<dbReference type="SMART" id="SM00028">
    <property type="entry name" value="TPR"/>
    <property type="match status" value="6"/>
</dbReference>
<evidence type="ECO:0000313" key="18">
    <source>
        <dbReference type="Proteomes" id="UP000095285"/>
    </source>
</evidence>
<dbReference type="InterPro" id="IPR011990">
    <property type="entry name" value="TPR-like_helical_dom_sf"/>
</dbReference>
<dbReference type="Gene3D" id="1.25.40.10">
    <property type="entry name" value="Tetratricopeptide repeat domain"/>
    <property type="match status" value="4"/>
</dbReference>